<name>A0A921F2I9_9ACTN</name>
<comment type="caution">
    <text evidence="1">The sequence shown here is derived from an EMBL/GenBank/DDBJ whole genome shotgun (WGS) entry which is preliminary data.</text>
</comment>
<reference evidence="1" key="2">
    <citation type="submission" date="2021-09" db="EMBL/GenBank/DDBJ databases">
        <authorList>
            <person name="Gilroy R."/>
        </authorList>
    </citation>
    <scope>NUCLEOTIDE SEQUENCE</scope>
    <source>
        <strain evidence="1">ChiGjej1B1-18357</strain>
    </source>
</reference>
<protein>
    <submittedName>
        <fullName evidence="1">Uncharacterized protein</fullName>
    </submittedName>
</protein>
<sequence length="62" mass="5967">MFMDLFDGPVSGPLNDLALGSAGGSAAGAQALGSSEQNSGIIGAVGLMPGWIVAALAHNLGL</sequence>
<dbReference type="EMBL" id="DYXM01000080">
    <property type="protein sequence ID" value="HJE90220.1"/>
    <property type="molecule type" value="Genomic_DNA"/>
</dbReference>
<reference evidence="1" key="1">
    <citation type="journal article" date="2021" name="PeerJ">
        <title>Extensive microbial diversity within the chicken gut microbiome revealed by metagenomics and culture.</title>
        <authorList>
            <person name="Gilroy R."/>
            <person name="Ravi A."/>
            <person name="Getino M."/>
            <person name="Pursley I."/>
            <person name="Horton D.L."/>
            <person name="Alikhan N.F."/>
            <person name="Baker D."/>
            <person name="Gharbi K."/>
            <person name="Hall N."/>
            <person name="Watson M."/>
            <person name="Adriaenssens E.M."/>
            <person name="Foster-Nyarko E."/>
            <person name="Jarju S."/>
            <person name="Secka A."/>
            <person name="Antonio M."/>
            <person name="Oren A."/>
            <person name="Chaudhuri R.R."/>
            <person name="La Ragione R."/>
            <person name="Hildebrand F."/>
            <person name="Pallen M.J."/>
        </authorList>
    </citation>
    <scope>NUCLEOTIDE SEQUENCE</scope>
    <source>
        <strain evidence="1">ChiGjej1B1-18357</strain>
    </source>
</reference>
<evidence type="ECO:0000313" key="2">
    <source>
        <dbReference type="Proteomes" id="UP000776650"/>
    </source>
</evidence>
<dbReference type="AlphaFoldDB" id="A0A921F2I9"/>
<gene>
    <name evidence="1" type="ORF">K8V11_04355</name>
</gene>
<dbReference type="Proteomes" id="UP000776650">
    <property type="component" value="Unassembled WGS sequence"/>
</dbReference>
<dbReference type="RefSeq" id="WP_303911169.1">
    <property type="nucleotide sequence ID" value="NZ_DYXM01000080.1"/>
</dbReference>
<organism evidence="1 2">
    <name type="scientific">Dietzia timorensis</name>
    <dbReference type="NCBI Taxonomy" id="499555"/>
    <lineage>
        <taxon>Bacteria</taxon>
        <taxon>Bacillati</taxon>
        <taxon>Actinomycetota</taxon>
        <taxon>Actinomycetes</taxon>
        <taxon>Mycobacteriales</taxon>
        <taxon>Dietziaceae</taxon>
        <taxon>Dietzia</taxon>
    </lineage>
</organism>
<proteinExistence type="predicted"/>
<accession>A0A921F2I9</accession>
<evidence type="ECO:0000313" key="1">
    <source>
        <dbReference type="EMBL" id="HJE90220.1"/>
    </source>
</evidence>